<dbReference type="AlphaFoldDB" id="A0A136A253"/>
<organism evidence="4 5">
    <name type="scientific">Paraglaciecola hydrolytica</name>
    <dbReference type="NCBI Taxonomy" id="1799789"/>
    <lineage>
        <taxon>Bacteria</taxon>
        <taxon>Pseudomonadati</taxon>
        <taxon>Pseudomonadota</taxon>
        <taxon>Gammaproteobacteria</taxon>
        <taxon>Alteromonadales</taxon>
        <taxon>Alteromonadaceae</taxon>
        <taxon>Paraglaciecola</taxon>
    </lineage>
</organism>
<evidence type="ECO:0000259" key="3">
    <source>
        <dbReference type="Pfam" id="PF16169"/>
    </source>
</evidence>
<protein>
    <submittedName>
        <fullName evidence="4">Peptidase</fullName>
    </submittedName>
</protein>
<name>A0A136A253_9ALTE</name>
<keyword evidence="1" id="KW-1133">Transmembrane helix</keyword>
<evidence type="ECO:0000259" key="2">
    <source>
        <dbReference type="Pfam" id="PF14399"/>
    </source>
</evidence>
<feature type="transmembrane region" description="Helical" evidence="1">
    <location>
        <begin position="36"/>
        <end position="62"/>
    </location>
</feature>
<dbReference type="EMBL" id="LSNE01000005">
    <property type="protein sequence ID" value="KXI29316.1"/>
    <property type="molecule type" value="Genomic_DNA"/>
</dbReference>
<keyword evidence="5" id="KW-1185">Reference proteome</keyword>
<feature type="domain" description="DUF4872" evidence="3">
    <location>
        <begin position="159"/>
        <end position="332"/>
    </location>
</feature>
<sequence>MSEIINHLVHHQSSHCESGVVSNMLSSRGFAMSEPMAFGLASALTFAYLPFIKLGGLPLIAYRMPPKTIIKTVAKKLNIELKTQKFSNPEKGMQALDEALAQGHIVGLQTSVYWLPYFPEDMRFHFNAHNLTVYGKNTQGDYLISDPVFEDVVTCSAQSLQRARFAKGALAPKGLMYILGEIPQNIDLRPLIYKSIKKTAKMMNGLPIPGIPFFGVKGIYYLAKQIRELDKKPSKYARLYLGHIVRMQEEIGTGGAGFRFMFASFLDEASKLLDDQQLFEVAQFTTDIGDQWRTFAIQAVLFCKDRKSISLNHISEVLIKCAEMEKQLQNKLLSLKALA</sequence>
<dbReference type="Pfam" id="PF14399">
    <property type="entry name" value="BtrH_N"/>
    <property type="match status" value="1"/>
</dbReference>
<dbReference type="Pfam" id="PF16169">
    <property type="entry name" value="DUF4872"/>
    <property type="match status" value="1"/>
</dbReference>
<reference evidence="5" key="1">
    <citation type="submission" date="2016-02" db="EMBL/GenBank/DDBJ databases">
        <authorList>
            <person name="Schultz-Johansen M."/>
            <person name="Glaring M.A."/>
            <person name="Bech P.K."/>
            <person name="Stougaard P."/>
        </authorList>
    </citation>
    <scope>NUCLEOTIDE SEQUENCE [LARGE SCALE GENOMIC DNA]</scope>
    <source>
        <strain evidence="5">S66</strain>
    </source>
</reference>
<dbReference type="InterPro" id="IPR026935">
    <property type="entry name" value="BtrH_N"/>
</dbReference>
<proteinExistence type="predicted"/>
<comment type="caution">
    <text evidence="4">The sequence shown here is derived from an EMBL/GenBank/DDBJ whole genome shotgun (WGS) entry which is preliminary data.</text>
</comment>
<feature type="domain" description="Butirosin biosynthesis protein H N-terminal" evidence="2">
    <location>
        <begin position="15"/>
        <end position="147"/>
    </location>
</feature>
<gene>
    <name evidence="4" type="ORF">AX660_14335</name>
</gene>
<keyword evidence="1" id="KW-0472">Membrane</keyword>
<evidence type="ECO:0000313" key="4">
    <source>
        <dbReference type="EMBL" id="KXI29316.1"/>
    </source>
</evidence>
<accession>A0A136A253</accession>
<dbReference type="STRING" id="1799789.AX660_14335"/>
<evidence type="ECO:0000256" key="1">
    <source>
        <dbReference type="SAM" id="Phobius"/>
    </source>
</evidence>
<dbReference type="InterPro" id="IPR032369">
    <property type="entry name" value="DUF4872"/>
</dbReference>
<evidence type="ECO:0000313" key="5">
    <source>
        <dbReference type="Proteomes" id="UP000070299"/>
    </source>
</evidence>
<dbReference type="Proteomes" id="UP000070299">
    <property type="component" value="Unassembled WGS sequence"/>
</dbReference>
<dbReference type="OrthoDB" id="4075615at2"/>
<keyword evidence="1" id="KW-0812">Transmembrane</keyword>
<dbReference type="RefSeq" id="WP_068376557.1">
    <property type="nucleotide sequence ID" value="NZ_LSNE01000005.1"/>
</dbReference>